<accession>A0ABM6FGS2</accession>
<gene>
    <name evidence="1" type="ORF">BKK80_34950</name>
</gene>
<keyword evidence="1" id="KW-0614">Plasmid</keyword>
<dbReference type="EMBL" id="CP017756">
    <property type="protein sequence ID" value="AOZ11155.1"/>
    <property type="molecule type" value="Genomic_DNA"/>
</dbReference>
<reference evidence="1 2" key="1">
    <citation type="submission" date="2016-10" db="EMBL/GenBank/DDBJ databases">
        <title>Complete genome sequences of three Cupriavidus strains isolated from various Malaysian environments.</title>
        <authorList>
            <person name="Abdullah A.A.-A."/>
            <person name="Shafie N.A.H."/>
            <person name="Lau N.S."/>
        </authorList>
    </citation>
    <scope>NUCLEOTIDE SEQUENCE [LARGE SCALE GENOMIC DNA]</scope>
    <source>
        <strain evidence="1 2">USMAA1020</strain>
        <plasmid evidence="1 2">unnamed1</plasmid>
    </source>
</reference>
<organism evidence="1 2">
    <name type="scientific">Cupriavidus malaysiensis</name>
    <dbReference type="NCBI Taxonomy" id="367825"/>
    <lineage>
        <taxon>Bacteria</taxon>
        <taxon>Pseudomonadati</taxon>
        <taxon>Pseudomonadota</taxon>
        <taxon>Betaproteobacteria</taxon>
        <taxon>Burkholderiales</taxon>
        <taxon>Burkholderiaceae</taxon>
        <taxon>Cupriavidus</taxon>
    </lineage>
</organism>
<proteinExistence type="predicted"/>
<evidence type="ECO:0000313" key="1">
    <source>
        <dbReference type="EMBL" id="AOZ11155.1"/>
    </source>
</evidence>
<name>A0ABM6FGS2_9BURK</name>
<protein>
    <recommendedName>
        <fullName evidence="3">2-dehydro-3-deoxygalactonokinase</fullName>
    </recommendedName>
</protein>
<dbReference type="Proteomes" id="UP000177515">
    <property type="component" value="Plasmid unnamed1"/>
</dbReference>
<geneLocation type="plasmid" evidence="1 2">
    <name>unnamed1</name>
</geneLocation>
<keyword evidence="2" id="KW-1185">Reference proteome</keyword>
<evidence type="ECO:0000313" key="2">
    <source>
        <dbReference type="Proteomes" id="UP000177515"/>
    </source>
</evidence>
<sequence>MHEIIAVDWGTTIVGVMNVLTGSYIAYRDGDQAAGARRVLDATGTIVSFNGTDCDLPRLYELLGLDQDSHVLKATHDDMRLITSSIRWPCDPGTIPIYGHNLRATYEHFCGPLPPSPPEPIPDKYELDNWNDCYRTAELWKRWKQGTLVKRT</sequence>
<evidence type="ECO:0008006" key="3">
    <source>
        <dbReference type="Google" id="ProtNLM"/>
    </source>
</evidence>